<proteinExistence type="predicted"/>
<dbReference type="OrthoDB" id="305577at2157"/>
<dbReference type="SUPFAM" id="SSF51182">
    <property type="entry name" value="RmlC-like cupins"/>
    <property type="match status" value="1"/>
</dbReference>
<organism evidence="3 4">
    <name type="scientific">Natrarchaeobius chitinivorans</name>
    <dbReference type="NCBI Taxonomy" id="1679083"/>
    <lineage>
        <taxon>Archaea</taxon>
        <taxon>Methanobacteriati</taxon>
        <taxon>Methanobacteriota</taxon>
        <taxon>Stenosarchaea group</taxon>
        <taxon>Halobacteria</taxon>
        <taxon>Halobacteriales</taxon>
        <taxon>Natrialbaceae</taxon>
        <taxon>Natrarchaeobius</taxon>
    </lineage>
</organism>
<dbReference type="AlphaFoldDB" id="A0A3N6MJS3"/>
<dbReference type="InterPro" id="IPR051610">
    <property type="entry name" value="GPI/OXD"/>
</dbReference>
<dbReference type="EMBL" id="REGA01000009">
    <property type="protein sequence ID" value="RQG94476.1"/>
    <property type="molecule type" value="Genomic_DNA"/>
</dbReference>
<dbReference type="InterPro" id="IPR014710">
    <property type="entry name" value="RmlC-like_jellyroll"/>
</dbReference>
<feature type="domain" description="Cupin type-2" evidence="2">
    <location>
        <begin position="21"/>
        <end position="92"/>
    </location>
</feature>
<reference evidence="3 4" key="1">
    <citation type="submission" date="2018-10" db="EMBL/GenBank/DDBJ databases">
        <title>Natrarchaeobius chitinivorans gen. nov., sp. nov., and Natrarchaeobius haloalkaliphilus sp. nov., alkaliphilic, chitin-utilizing haloarchaea from hypersaline alkaline lakes.</title>
        <authorList>
            <person name="Sorokin D.Y."/>
            <person name="Elcheninov A.G."/>
            <person name="Kostrikina N.A."/>
            <person name="Bale N.J."/>
            <person name="Sinninghe Damste J.S."/>
            <person name="Khijniak T.V."/>
            <person name="Kublanov I.V."/>
            <person name="Toshchakov S.V."/>
        </authorList>
    </citation>
    <scope>NUCLEOTIDE SEQUENCE [LARGE SCALE GENOMIC DNA]</scope>
    <source>
        <strain evidence="3 4">AArcht4T</strain>
    </source>
</reference>
<evidence type="ECO:0000256" key="1">
    <source>
        <dbReference type="ARBA" id="ARBA00022723"/>
    </source>
</evidence>
<dbReference type="InterPro" id="IPR013096">
    <property type="entry name" value="Cupin_2"/>
</dbReference>
<dbReference type="GO" id="GO:0046872">
    <property type="term" value="F:metal ion binding"/>
    <property type="evidence" value="ECO:0007669"/>
    <property type="project" value="UniProtKB-KW"/>
</dbReference>
<dbReference type="Proteomes" id="UP000282323">
    <property type="component" value="Unassembled WGS sequence"/>
</dbReference>
<keyword evidence="1" id="KW-0479">Metal-binding</keyword>
<keyword evidence="4" id="KW-1185">Reference proteome</keyword>
<sequence length="96" mass="10738">MRLDTYLKDELEADHVGFTILELEPDGEGKEHDETETGQEEIYYVVAGEIEVELTDAAETVALAEDQLLRLDPEVTRKIVNRGEERAKVVLVGAPL</sequence>
<dbReference type="PANTHER" id="PTHR35848:SF9">
    <property type="entry name" value="SLL1358 PROTEIN"/>
    <property type="match status" value="1"/>
</dbReference>
<dbReference type="InterPro" id="IPR011051">
    <property type="entry name" value="RmlC_Cupin_sf"/>
</dbReference>
<dbReference type="CDD" id="cd02208">
    <property type="entry name" value="cupin_RmlC-like"/>
    <property type="match status" value="1"/>
</dbReference>
<dbReference type="PANTHER" id="PTHR35848">
    <property type="entry name" value="OXALATE-BINDING PROTEIN"/>
    <property type="match status" value="1"/>
</dbReference>
<dbReference type="Gene3D" id="2.60.120.10">
    <property type="entry name" value="Jelly Rolls"/>
    <property type="match status" value="1"/>
</dbReference>
<name>A0A3N6MJS3_NATCH</name>
<protein>
    <submittedName>
        <fullName evidence="3">Cupin domain-containing protein</fullName>
    </submittedName>
</protein>
<evidence type="ECO:0000313" key="4">
    <source>
        <dbReference type="Proteomes" id="UP000282323"/>
    </source>
</evidence>
<evidence type="ECO:0000259" key="2">
    <source>
        <dbReference type="Pfam" id="PF07883"/>
    </source>
</evidence>
<gene>
    <name evidence="3" type="ORF">EA473_11685</name>
</gene>
<evidence type="ECO:0000313" key="3">
    <source>
        <dbReference type="EMBL" id="RQG94476.1"/>
    </source>
</evidence>
<accession>A0A3N6MJS3</accession>
<dbReference type="Pfam" id="PF07883">
    <property type="entry name" value="Cupin_2"/>
    <property type="match status" value="1"/>
</dbReference>
<comment type="caution">
    <text evidence="3">The sequence shown here is derived from an EMBL/GenBank/DDBJ whole genome shotgun (WGS) entry which is preliminary data.</text>
</comment>